<organism evidence="1 2">
    <name type="scientific">Penicillium camemberti (strain FM 013)</name>
    <dbReference type="NCBI Taxonomy" id="1429867"/>
    <lineage>
        <taxon>Eukaryota</taxon>
        <taxon>Fungi</taxon>
        <taxon>Dikarya</taxon>
        <taxon>Ascomycota</taxon>
        <taxon>Pezizomycotina</taxon>
        <taxon>Eurotiomycetes</taxon>
        <taxon>Eurotiomycetidae</taxon>
        <taxon>Eurotiales</taxon>
        <taxon>Aspergillaceae</taxon>
        <taxon>Penicillium</taxon>
    </lineage>
</organism>
<dbReference type="EMBL" id="HG793176">
    <property type="protein sequence ID" value="CRL30047.1"/>
    <property type="molecule type" value="Genomic_DNA"/>
</dbReference>
<evidence type="ECO:0000313" key="1">
    <source>
        <dbReference type="EMBL" id="CRL30047.1"/>
    </source>
</evidence>
<keyword evidence="2" id="KW-1185">Reference proteome</keyword>
<protein>
    <submittedName>
        <fullName evidence="1">Str. FM013</fullName>
    </submittedName>
</protein>
<dbReference type="Proteomes" id="UP000053732">
    <property type="component" value="Unassembled WGS sequence"/>
</dbReference>
<proteinExistence type="predicted"/>
<name>A0A0G4PV79_PENC3</name>
<evidence type="ECO:0000313" key="2">
    <source>
        <dbReference type="Proteomes" id="UP000053732"/>
    </source>
</evidence>
<dbReference type="AlphaFoldDB" id="A0A0G4PV79"/>
<gene>
    <name evidence="1" type="ORF">PCAMFM013_S043g000042</name>
</gene>
<sequence length="69" mass="8154">MSNARHWRKLIFVYGHDLTTILGRGKAIDVWSEVRREENMEKTRSEDTMKLLGVIYNQKLRVEHVQQAA</sequence>
<reference evidence="1 2" key="1">
    <citation type="journal article" date="2014" name="Nat. Commun.">
        <title>Multiple recent horizontal transfers of a large genomic region in cheese making fungi.</title>
        <authorList>
            <person name="Cheeseman K."/>
            <person name="Ropars J."/>
            <person name="Renault P."/>
            <person name="Dupont J."/>
            <person name="Gouzy J."/>
            <person name="Branca A."/>
            <person name="Abraham A.L."/>
            <person name="Ceppi M."/>
            <person name="Conseiller E."/>
            <person name="Debuchy R."/>
            <person name="Malagnac F."/>
            <person name="Goarin A."/>
            <person name="Silar P."/>
            <person name="Lacoste S."/>
            <person name="Sallet E."/>
            <person name="Bensimon A."/>
            <person name="Giraud T."/>
            <person name="Brygoo Y."/>
        </authorList>
    </citation>
    <scope>NUCLEOTIDE SEQUENCE [LARGE SCALE GENOMIC DNA]</scope>
    <source>
        <strain evidence="2">FM 013</strain>
    </source>
</reference>
<accession>A0A0G4PV79</accession>